<accession>A0A8J2XRQ8</accession>
<name>A0A8J2XRQ8_9BACT</name>
<evidence type="ECO:0000313" key="1">
    <source>
        <dbReference type="EMBL" id="GGA90104.1"/>
    </source>
</evidence>
<keyword evidence="2" id="KW-1185">Reference proteome</keyword>
<reference evidence="1" key="2">
    <citation type="submission" date="2020-09" db="EMBL/GenBank/DDBJ databases">
        <authorList>
            <person name="Sun Q."/>
            <person name="Zhou Y."/>
        </authorList>
    </citation>
    <scope>NUCLEOTIDE SEQUENCE</scope>
    <source>
        <strain evidence="1">CGMCC 1.15448</strain>
    </source>
</reference>
<gene>
    <name evidence="1" type="ORF">GCM10011511_11670</name>
</gene>
<protein>
    <submittedName>
        <fullName evidence="1">Uncharacterized protein</fullName>
    </submittedName>
</protein>
<dbReference type="EMBL" id="BMJC01000001">
    <property type="protein sequence ID" value="GGA90104.1"/>
    <property type="molecule type" value="Genomic_DNA"/>
</dbReference>
<reference evidence="1" key="1">
    <citation type="journal article" date="2014" name="Int. J. Syst. Evol. Microbiol.">
        <title>Complete genome sequence of Corynebacterium casei LMG S-19264T (=DSM 44701T), isolated from a smear-ripened cheese.</title>
        <authorList>
            <consortium name="US DOE Joint Genome Institute (JGI-PGF)"/>
            <person name="Walter F."/>
            <person name="Albersmeier A."/>
            <person name="Kalinowski J."/>
            <person name="Ruckert C."/>
        </authorList>
    </citation>
    <scope>NUCLEOTIDE SEQUENCE</scope>
    <source>
        <strain evidence="1">CGMCC 1.15448</strain>
    </source>
</reference>
<sequence>MNMPLLSIKIQHPSFWKQTVTVDFPGLTAFYNRQEGTPASRICAVIFGDFAGFVTRFGGGSGDLADAVALYTALELFDEDPMYFSHPIRAMNRATNALTAMISFKRWRVSEEKGKLLGLERELSLLAPYHVKQN</sequence>
<evidence type="ECO:0000313" key="2">
    <source>
        <dbReference type="Proteomes" id="UP000607559"/>
    </source>
</evidence>
<dbReference type="RefSeq" id="WP_188929455.1">
    <property type="nucleotide sequence ID" value="NZ_BMJC01000001.1"/>
</dbReference>
<comment type="caution">
    <text evidence="1">The sequence shown here is derived from an EMBL/GenBank/DDBJ whole genome shotgun (WGS) entry which is preliminary data.</text>
</comment>
<dbReference type="Proteomes" id="UP000607559">
    <property type="component" value="Unassembled WGS sequence"/>
</dbReference>
<proteinExistence type="predicted"/>
<dbReference type="AlphaFoldDB" id="A0A8J2XRQ8"/>
<organism evidence="1 2">
    <name type="scientific">Puia dinghuensis</name>
    <dbReference type="NCBI Taxonomy" id="1792502"/>
    <lineage>
        <taxon>Bacteria</taxon>
        <taxon>Pseudomonadati</taxon>
        <taxon>Bacteroidota</taxon>
        <taxon>Chitinophagia</taxon>
        <taxon>Chitinophagales</taxon>
        <taxon>Chitinophagaceae</taxon>
        <taxon>Puia</taxon>
    </lineage>
</organism>